<protein>
    <submittedName>
        <fullName evidence="1">Uncharacterized protein</fullName>
    </submittedName>
</protein>
<comment type="caution">
    <text evidence="1">The sequence shown here is derived from an EMBL/GenBank/DDBJ whole genome shotgun (WGS) entry which is preliminary data.</text>
</comment>
<proteinExistence type="predicted"/>
<reference evidence="1" key="1">
    <citation type="journal article" date="2020" name="Fungal Divers.">
        <title>Resolving the Mortierellaceae phylogeny through synthesis of multi-gene phylogenetics and phylogenomics.</title>
        <authorList>
            <person name="Vandepol N."/>
            <person name="Liber J."/>
            <person name="Desiro A."/>
            <person name="Na H."/>
            <person name="Kennedy M."/>
            <person name="Barry K."/>
            <person name="Grigoriev I.V."/>
            <person name="Miller A.N."/>
            <person name="O'Donnell K."/>
            <person name="Stajich J.E."/>
            <person name="Bonito G."/>
        </authorList>
    </citation>
    <scope>NUCLEOTIDE SEQUENCE</scope>
    <source>
        <strain evidence="1">BC1065</strain>
    </source>
</reference>
<dbReference type="AlphaFoldDB" id="A0A9P6PTY3"/>
<dbReference type="EMBL" id="JAAAJB010000573">
    <property type="protein sequence ID" value="KAG0253554.1"/>
    <property type="molecule type" value="Genomic_DNA"/>
</dbReference>
<keyword evidence="2" id="KW-1185">Reference proteome</keyword>
<organism evidence="1 2">
    <name type="scientific">Actinomortierella ambigua</name>
    <dbReference type="NCBI Taxonomy" id="1343610"/>
    <lineage>
        <taxon>Eukaryota</taxon>
        <taxon>Fungi</taxon>
        <taxon>Fungi incertae sedis</taxon>
        <taxon>Mucoromycota</taxon>
        <taxon>Mortierellomycotina</taxon>
        <taxon>Mortierellomycetes</taxon>
        <taxon>Mortierellales</taxon>
        <taxon>Mortierellaceae</taxon>
        <taxon>Actinomortierella</taxon>
    </lineage>
</organism>
<evidence type="ECO:0000313" key="2">
    <source>
        <dbReference type="Proteomes" id="UP000807716"/>
    </source>
</evidence>
<name>A0A9P6PTY3_9FUNG</name>
<gene>
    <name evidence="1" type="ORF">DFQ27_007345</name>
</gene>
<sequence length="271" mass="30934">MKKELLAFGLSLLVIVFAFTTLWHFEFQFAQTGSETQRPRQVQPGGLSTLPNTKVGQFWTQQTASGTKYVGFVHKSCAETMSFGYTWFSTIYNIACDKNDPSPLCTVWLENSNGYVSLGEKSLALWKMVHQAEDIPDIVVKLDDDTIIQKHVLDEFIDNFAKQPCVIGGTMVKWAKDEYDFWWPLGRLYMFKRSAMPPSSSHIWTSASDFNKYEDGQIGYIMGVPTNDTEHICWLDGEKYAHSQYKEGDPNWDGRVEIKFRYLSAGCTPPK</sequence>
<dbReference type="Proteomes" id="UP000807716">
    <property type="component" value="Unassembled WGS sequence"/>
</dbReference>
<dbReference type="OrthoDB" id="2398757at2759"/>
<evidence type="ECO:0000313" key="1">
    <source>
        <dbReference type="EMBL" id="KAG0253554.1"/>
    </source>
</evidence>
<accession>A0A9P6PTY3</accession>